<dbReference type="Gene3D" id="2.70.98.10">
    <property type="match status" value="1"/>
</dbReference>
<dbReference type="FunFam" id="2.70.98.10:FF:000003">
    <property type="entry name" value="Aldose 1-epimerase"/>
    <property type="match status" value="1"/>
</dbReference>
<evidence type="ECO:0000256" key="7">
    <source>
        <dbReference type="ARBA" id="ARBA00023235"/>
    </source>
</evidence>
<evidence type="ECO:0000256" key="9">
    <source>
        <dbReference type="PIRNR" id="PIRNR005096"/>
    </source>
</evidence>
<keyword evidence="13" id="KW-0732">Signal</keyword>
<keyword evidence="8 9" id="KW-0119">Carbohydrate metabolism</keyword>
<accession>A0A7D5H6Q8</accession>
<keyword evidence="15" id="KW-1185">Reference proteome</keyword>
<dbReference type="EC" id="5.1.3.3" evidence="9"/>
<evidence type="ECO:0000256" key="8">
    <source>
        <dbReference type="ARBA" id="ARBA00023277"/>
    </source>
</evidence>
<dbReference type="PIRSF" id="PIRSF005096">
    <property type="entry name" value="GALM"/>
    <property type="match status" value="1"/>
</dbReference>
<feature type="binding site" evidence="12">
    <location>
        <begin position="107"/>
        <end position="108"/>
    </location>
    <ligand>
        <name>beta-D-galactose</name>
        <dbReference type="ChEBI" id="CHEBI:27667"/>
    </ligand>
</feature>
<feature type="chain" id="PRO_5028884554" description="Aldose 1-epimerase" evidence="13">
    <location>
        <begin position="24"/>
        <end position="383"/>
    </location>
</feature>
<organism evidence="14 15">
    <name type="scientific">Pseudomonas eucalypticola</name>
    <dbReference type="NCBI Taxonomy" id="2599595"/>
    <lineage>
        <taxon>Bacteria</taxon>
        <taxon>Pseudomonadati</taxon>
        <taxon>Pseudomonadota</taxon>
        <taxon>Gammaproteobacteria</taxon>
        <taxon>Pseudomonadales</taxon>
        <taxon>Pseudomonadaceae</taxon>
        <taxon>Pseudomonas</taxon>
    </lineage>
</organism>
<feature type="active site" description="Proton acceptor" evidence="10">
    <location>
        <position position="348"/>
    </location>
</feature>
<keyword evidence="7 9" id="KW-0413">Isomerase</keyword>
<evidence type="ECO:0000256" key="11">
    <source>
        <dbReference type="PIRSR" id="PIRSR005096-2"/>
    </source>
</evidence>
<protein>
    <recommendedName>
        <fullName evidence="9">Aldose 1-epimerase</fullName>
        <ecNumber evidence="9">5.1.3.3</ecNumber>
    </recommendedName>
</protein>
<comment type="similarity">
    <text evidence="3 9">Belongs to the aldose epimerase family.</text>
</comment>
<keyword evidence="6" id="KW-0597">Phosphoprotein</keyword>
<proteinExistence type="inferred from homology"/>
<evidence type="ECO:0000256" key="1">
    <source>
        <dbReference type="ARBA" id="ARBA00004496"/>
    </source>
</evidence>
<keyword evidence="5" id="KW-0963">Cytoplasm</keyword>
<feature type="active site" description="Proton donor" evidence="10">
    <location>
        <position position="207"/>
    </location>
</feature>
<evidence type="ECO:0000256" key="13">
    <source>
        <dbReference type="SAM" id="SignalP"/>
    </source>
</evidence>
<dbReference type="GO" id="GO:0006006">
    <property type="term" value="P:glucose metabolic process"/>
    <property type="evidence" value="ECO:0007669"/>
    <property type="project" value="TreeGrafter"/>
</dbReference>
<dbReference type="Pfam" id="PF01263">
    <property type="entry name" value="Aldose_epim"/>
    <property type="match status" value="1"/>
</dbReference>
<dbReference type="KEGG" id="pez:HWQ56_17045"/>
<evidence type="ECO:0000313" key="15">
    <source>
        <dbReference type="Proteomes" id="UP000509568"/>
    </source>
</evidence>
<dbReference type="GO" id="GO:0033499">
    <property type="term" value="P:galactose catabolic process via UDP-galactose, Leloir pathway"/>
    <property type="evidence" value="ECO:0007669"/>
    <property type="project" value="TreeGrafter"/>
</dbReference>
<dbReference type="EMBL" id="CP056030">
    <property type="protein sequence ID" value="QKZ05409.1"/>
    <property type="molecule type" value="Genomic_DNA"/>
</dbReference>
<dbReference type="InterPro" id="IPR011013">
    <property type="entry name" value="Gal_mutarotase_sf_dom"/>
</dbReference>
<feature type="binding site" evidence="11">
    <location>
        <position position="283"/>
    </location>
    <ligand>
        <name>beta-D-galactose</name>
        <dbReference type="ChEBI" id="CHEBI:27667"/>
    </ligand>
</feature>
<comment type="catalytic activity">
    <reaction evidence="9">
        <text>alpha-D-glucose = beta-D-glucose</text>
        <dbReference type="Rhea" id="RHEA:10264"/>
        <dbReference type="ChEBI" id="CHEBI:15903"/>
        <dbReference type="ChEBI" id="CHEBI:17925"/>
        <dbReference type="EC" id="5.1.3.3"/>
    </reaction>
</comment>
<feature type="signal peptide" evidence="13">
    <location>
        <begin position="1"/>
        <end position="23"/>
    </location>
</feature>
<dbReference type="AlphaFoldDB" id="A0A7D5H6Q8"/>
<evidence type="ECO:0000256" key="4">
    <source>
        <dbReference type="ARBA" id="ARBA00011245"/>
    </source>
</evidence>
<dbReference type="NCBIfam" id="NF008277">
    <property type="entry name" value="PRK11055.1"/>
    <property type="match status" value="1"/>
</dbReference>
<dbReference type="GO" id="GO:0030246">
    <property type="term" value="F:carbohydrate binding"/>
    <property type="evidence" value="ECO:0007669"/>
    <property type="project" value="InterPro"/>
</dbReference>
<dbReference type="PANTHER" id="PTHR10091:SF0">
    <property type="entry name" value="GALACTOSE MUTAROTASE"/>
    <property type="match status" value="1"/>
</dbReference>
<evidence type="ECO:0000256" key="5">
    <source>
        <dbReference type="ARBA" id="ARBA00022490"/>
    </source>
</evidence>
<comment type="subcellular location">
    <subcellularLocation>
        <location evidence="1">Cytoplasm</location>
    </subcellularLocation>
</comment>
<reference evidence="14 15" key="1">
    <citation type="submission" date="2020-06" db="EMBL/GenBank/DDBJ databases">
        <title>Pseudomonas eucalypticola sp. nov., an endophyte of Eucalyptus dunnii leaves with biocontrol ability of eucalyptus leaf blight.</title>
        <authorList>
            <person name="Liu Y."/>
            <person name="Song Z."/>
            <person name="Zeng H."/>
            <person name="Lu M."/>
            <person name="Wang X."/>
            <person name="Lian X."/>
            <person name="Zhang Q."/>
        </authorList>
    </citation>
    <scope>NUCLEOTIDE SEQUENCE [LARGE SCALE GENOMIC DNA]</scope>
    <source>
        <strain evidence="14 15">NP-1</strain>
    </source>
</reference>
<dbReference type="InterPro" id="IPR008183">
    <property type="entry name" value="Aldose_1/G6P_1-epimerase"/>
</dbReference>
<name>A0A7D5H6Q8_9PSED</name>
<feature type="binding site" evidence="12">
    <location>
        <begin position="207"/>
        <end position="209"/>
    </location>
    <ligand>
        <name>beta-D-galactose</name>
        <dbReference type="ChEBI" id="CHEBI:27667"/>
    </ligand>
</feature>
<comment type="pathway">
    <text evidence="2 9">Carbohydrate metabolism; hexose metabolism.</text>
</comment>
<dbReference type="Proteomes" id="UP000509568">
    <property type="component" value="Chromosome"/>
</dbReference>
<evidence type="ECO:0000256" key="10">
    <source>
        <dbReference type="PIRSR" id="PIRSR005096-1"/>
    </source>
</evidence>
<dbReference type="InterPro" id="IPR014718">
    <property type="entry name" value="GH-type_carb-bd"/>
</dbReference>
<comment type="subunit">
    <text evidence="4">Monomer.</text>
</comment>
<evidence type="ECO:0000313" key="14">
    <source>
        <dbReference type="EMBL" id="QKZ05409.1"/>
    </source>
</evidence>
<dbReference type="RefSeq" id="WP_158153304.1">
    <property type="nucleotide sequence ID" value="NZ_CP056030.1"/>
</dbReference>
<evidence type="ECO:0000256" key="3">
    <source>
        <dbReference type="ARBA" id="ARBA00006206"/>
    </source>
</evidence>
<dbReference type="GO" id="GO:0004034">
    <property type="term" value="F:aldose 1-epimerase activity"/>
    <property type="evidence" value="ECO:0007669"/>
    <property type="project" value="UniProtKB-EC"/>
</dbReference>
<dbReference type="InterPro" id="IPR047215">
    <property type="entry name" value="Galactose_mutarotase-like"/>
</dbReference>
<dbReference type="SUPFAM" id="SSF74650">
    <property type="entry name" value="Galactose mutarotase-like"/>
    <property type="match status" value="1"/>
</dbReference>
<dbReference type="CDD" id="cd09019">
    <property type="entry name" value="galactose_mutarotase_like"/>
    <property type="match status" value="1"/>
</dbReference>
<dbReference type="InterPro" id="IPR015443">
    <property type="entry name" value="Aldose_1-epimerase"/>
</dbReference>
<dbReference type="PANTHER" id="PTHR10091">
    <property type="entry name" value="ALDOSE-1-EPIMERASE"/>
    <property type="match status" value="1"/>
</dbReference>
<sequence length="383" mass="41055">MNHLPLRSSLALALLTASITAHAAGLASQRSSFGTLADGTAIDKYTLTNSHGMQVGVITYGAILQSVIVADKNGHFDDVLLGFDNARDYQAKNGDPHFGATIGRYANRIADGTFALDSRVYKVPLNAGPNAMHGGPKGFDTHVWKAVPTRDKDSVGVTLSYVSADGQMGFPGELTTQVTYSLTEQDELRIQFHATTSKPTVVNLTNHGYYNLAGAGSGTILDQVATLHASHYTPVSAKLIPTGEIAPVAGTPMDFLAPTPIGTHIKADHPQLKYAEPKQGGFDFNYVLDTQGDLSKPAVEISDPHSGRRLQLFTTQPAVQFYTSNSLDGSIKGKAGKVYGHWGAFALEAEHYPDSPNQPAFPSTRLNPGQLYQQTTVMKFSHD</sequence>
<dbReference type="GO" id="GO:0005737">
    <property type="term" value="C:cytoplasm"/>
    <property type="evidence" value="ECO:0007669"/>
    <property type="project" value="UniProtKB-SubCell"/>
</dbReference>
<dbReference type="UniPathway" id="UPA00242"/>
<evidence type="ECO:0000256" key="12">
    <source>
        <dbReference type="PIRSR" id="PIRSR005096-3"/>
    </source>
</evidence>
<evidence type="ECO:0000256" key="2">
    <source>
        <dbReference type="ARBA" id="ARBA00005028"/>
    </source>
</evidence>
<gene>
    <name evidence="14" type="ORF">HWQ56_17045</name>
</gene>
<evidence type="ECO:0000256" key="6">
    <source>
        <dbReference type="ARBA" id="ARBA00022553"/>
    </source>
</evidence>